<comment type="catalytic activity">
    <reaction evidence="6 7">
        <text>carbamoyl phosphate + L-aspartate = N-carbamoyl-L-aspartate + phosphate + H(+)</text>
        <dbReference type="Rhea" id="RHEA:20013"/>
        <dbReference type="ChEBI" id="CHEBI:15378"/>
        <dbReference type="ChEBI" id="CHEBI:29991"/>
        <dbReference type="ChEBI" id="CHEBI:32814"/>
        <dbReference type="ChEBI" id="CHEBI:43474"/>
        <dbReference type="ChEBI" id="CHEBI:58228"/>
        <dbReference type="EC" id="2.1.3.2"/>
    </reaction>
</comment>
<dbReference type="EMBL" id="CP049075">
    <property type="protein sequence ID" value="QLI04715.1"/>
    <property type="molecule type" value="Genomic_DNA"/>
</dbReference>
<feature type="binding site" evidence="7">
    <location>
        <position position="174"/>
    </location>
    <ligand>
        <name>L-aspartate</name>
        <dbReference type="ChEBI" id="CHEBI:29991"/>
    </ligand>
</feature>
<dbReference type="EC" id="2.1.3.2" evidence="7"/>
<evidence type="ECO:0000256" key="7">
    <source>
        <dbReference type="HAMAP-Rule" id="MF_00001"/>
    </source>
</evidence>
<dbReference type="GO" id="GO:0005829">
    <property type="term" value="C:cytosol"/>
    <property type="evidence" value="ECO:0007669"/>
    <property type="project" value="TreeGrafter"/>
</dbReference>
<feature type="domain" description="Aspartate/ornithine carbamoyltransferase Asp/Orn-binding" evidence="8">
    <location>
        <begin position="160"/>
        <end position="303"/>
    </location>
</feature>
<dbReference type="GO" id="GO:0004070">
    <property type="term" value="F:aspartate carbamoyltransferase activity"/>
    <property type="evidence" value="ECO:0007669"/>
    <property type="project" value="UniProtKB-UniRule"/>
</dbReference>
<evidence type="ECO:0000256" key="4">
    <source>
        <dbReference type="ARBA" id="ARBA00022975"/>
    </source>
</evidence>
<feature type="domain" description="Aspartate/ornithine carbamoyltransferase carbamoyl-P binding" evidence="9">
    <location>
        <begin position="3"/>
        <end position="146"/>
    </location>
</feature>
<dbReference type="AlphaFoldDB" id="A0A7H9CH92"/>
<reference evidence="10 11" key="1">
    <citation type="submission" date="2020-02" db="EMBL/GenBank/DDBJ databases">
        <title>Complete genome sequence of the novel Campylobacter species Candidatus Campylobacter infans.</title>
        <authorList>
            <person name="Duim B."/>
            <person name="Zomer A."/>
            <person name="van der Graaf L."/>
            <person name="Wagenaar J."/>
        </authorList>
    </citation>
    <scope>NUCLEOTIDE SEQUENCE [LARGE SCALE GENOMIC DNA]</scope>
    <source>
        <strain evidence="10 11">19S00001</strain>
    </source>
</reference>
<dbReference type="InterPro" id="IPR006131">
    <property type="entry name" value="Asp_carbamoyltransf_Asp/Orn-bd"/>
</dbReference>
<keyword evidence="11" id="KW-1185">Reference proteome</keyword>
<dbReference type="GO" id="GO:0006520">
    <property type="term" value="P:amino acid metabolic process"/>
    <property type="evidence" value="ECO:0007669"/>
    <property type="project" value="InterPro"/>
</dbReference>
<evidence type="ECO:0000313" key="10">
    <source>
        <dbReference type="EMBL" id="QLI04715.1"/>
    </source>
</evidence>
<dbReference type="InterPro" id="IPR006132">
    <property type="entry name" value="Asp/Orn_carbamoyltranf_P-bd"/>
</dbReference>
<feature type="binding site" evidence="7">
    <location>
        <position position="56"/>
    </location>
    <ligand>
        <name>carbamoyl phosphate</name>
        <dbReference type="ChEBI" id="CHEBI:58228"/>
    </ligand>
</feature>
<accession>A0A7H9CH92</accession>
<dbReference type="PRINTS" id="PR00100">
    <property type="entry name" value="AOTCASE"/>
</dbReference>
<organism evidence="10 11">
    <name type="scientific">Candidatus Campylobacter infans</name>
    <dbReference type="NCBI Taxonomy" id="2561898"/>
    <lineage>
        <taxon>Bacteria</taxon>
        <taxon>Pseudomonadati</taxon>
        <taxon>Campylobacterota</taxon>
        <taxon>Epsilonproteobacteria</taxon>
        <taxon>Campylobacterales</taxon>
        <taxon>Campylobacteraceae</taxon>
        <taxon>Campylobacter</taxon>
    </lineage>
</organism>
<comment type="function">
    <text evidence="5 7">Catalyzes the condensation of carbamoyl phosphate and aspartate to form carbamoyl aspartate and inorganic phosphate, the committed step in the de novo pyrimidine nucleotide biosynthesis pathway.</text>
</comment>
<name>A0A7H9CH92_9BACT</name>
<evidence type="ECO:0000256" key="5">
    <source>
        <dbReference type="ARBA" id="ARBA00043884"/>
    </source>
</evidence>
<gene>
    <name evidence="7 10" type="primary">pyrB</name>
    <name evidence="10" type="ORF">CINF_0164</name>
</gene>
<evidence type="ECO:0000256" key="6">
    <source>
        <dbReference type="ARBA" id="ARBA00048859"/>
    </source>
</evidence>
<evidence type="ECO:0000313" key="11">
    <source>
        <dbReference type="Proteomes" id="UP000509414"/>
    </source>
</evidence>
<keyword evidence="4 7" id="KW-0665">Pyrimidine biosynthesis</keyword>
<feature type="binding site" evidence="7">
    <location>
        <position position="268"/>
    </location>
    <ligand>
        <name>carbamoyl phosphate</name>
        <dbReference type="ChEBI" id="CHEBI:58228"/>
    </ligand>
</feature>
<dbReference type="RefSeq" id="WP_179975396.1">
    <property type="nucleotide sequence ID" value="NZ_CP049075.1"/>
</dbReference>
<dbReference type="Proteomes" id="UP000509414">
    <property type="component" value="Chromosome"/>
</dbReference>
<dbReference type="PRINTS" id="PR00101">
    <property type="entry name" value="ATCASE"/>
</dbReference>
<dbReference type="PANTHER" id="PTHR45753:SF6">
    <property type="entry name" value="ASPARTATE CARBAMOYLTRANSFERASE"/>
    <property type="match status" value="1"/>
</dbReference>
<evidence type="ECO:0000256" key="3">
    <source>
        <dbReference type="ARBA" id="ARBA00022679"/>
    </source>
</evidence>
<feature type="binding site" evidence="7">
    <location>
        <position position="83"/>
    </location>
    <ligand>
        <name>L-aspartate</name>
        <dbReference type="ChEBI" id="CHEBI:29991"/>
    </ligand>
</feature>
<sequence>MQKDFLSTQNLSKDDILAILERAKHFKKLGKSENKHENLLEGKSVLSAFFENSTRTRMSFELAAKRLGADVLSLNPSISSTAKGESLIDTIKNLSSMQNSFFVVRHFNSGAAQFIAKNTSAHVLNAGDGCNEHPSQAMLDIFTILEHLDGVNFKDLSPIKGAKISIIGDIFHSRVARSNIYAMQGLGADITLFGPPACLRHASVFKCKIAKNLKEAISGADVLIMLRIQLERSKDEVALPAEYPKYFGINENSLKDAKKGVLILHPGPVNRGVEMSSGVLDNTSLAYEQVENGVAVRMAILSLLANK</sequence>
<dbReference type="Pfam" id="PF00185">
    <property type="entry name" value="OTCace"/>
    <property type="match status" value="1"/>
</dbReference>
<evidence type="ECO:0000256" key="1">
    <source>
        <dbReference type="ARBA" id="ARBA00004852"/>
    </source>
</evidence>
<evidence type="ECO:0000259" key="9">
    <source>
        <dbReference type="Pfam" id="PF02729"/>
    </source>
</evidence>
<dbReference type="Pfam" id="PF02729">
    <property type="entry name" value="OTCace_N"/>
    <property type="match status" value="1"/>
</dbReference>
<dbReference type="NCBIfam" id="NF002032">
    <property type="entry name" value="PRK00856.1"/>
    <property type="match status" value="1"/>
</dbReference>
<proteinExistence type="inferred from homology"/>
<dbReference type="Gene3D" id="3.40.50.1370">
    <property type="entry name" value="Aspartate/ornithine carbamoyltransferase"/>
    <property type="match status" value="2"/>
</dbReference>
<dbReference type="InterPro" id="IPR002082">
    <property type="entry name" value="Asp_carbamoyltransf"/>
</dbReference>
<dbReference type="GO" id="GO:0006207">
    <property type="term" value="P:'de novo' pyrimidine nucleobase biosynthetic process"/>
    <property type="evidence" value="ECO:0007669"/>
    <property type="project" value="InterPro"/>
</dbReference>
<comment type="pathway">
    <text evidence="1 7">Pyrimidine metabolism; UMP biosynthesis via de novo pathway; (S)-dihydroorotate from bicarbonate: step 2/3.</text>
</comment>
<dbReference type="SUPFAM" id="SSF53671">
    <property type="entry name" value="Aspartate/ornithine carbamoyltransferase"/>
    <property type="match status" value="1"/>
</dbReference>
<feature type="binding site" evidence="7">
    <location>
        <position position="133"/>
    </location>
    <ligand>
        <name>carbamoyl phosphate</name>
        <dbReference type="ChEBI" id="CHEBI:58228"/>
    </ligand>
</feature>
<protein>
    <recommendedName>
        <fullName evidence="7">Aspartate carbamoyltransferase</fullName>
        <ecNumber evidence="7">2.1.3.2</ecNumber>
    </recommendedName>
    <alternativeName>
        <fullName evidence="7">Aspartate transcarbamylase</fullName>
        <shortName evidence="7">ATCase</shortName>
    </alternativeName>
</protein>
<dbReference type="GO" id="GO:0044205">
    <property type="term" value="P:'de novo' UMP biosynthetic process"/>
    <property type="evidence" value="ECO:0007669"/>
    <property type="project" value="UniProtKB-UniRule"/>
</dbReference>
<feature type="binding site" evidence="7">
    <location>
        <position position="55"/>
    </location>
    <ligand>
        <name>carbamoyl phosphate</name>
        <dbReference type="ChEBI" id="CHEBI:58228"/>
    </ligand>
</feature>
<dbReference type="KEGG" id="cinf:CINF_0164"/>
<evidence type="ECO:0000259" key="8">
    <source>
        <dbReference type="Pfam" id="PF00185"/>
    </source>
</evidence>
<dbReference type="HAMAP" id="MF_00001">
    <property type="entry name" value="Asp_carb_tr"/>
    <property type="match status" value="1"/>
</dbReference>
<dbReference type="InterPro" id="IPR036901">
    <property type="entry name" value="Asp/Orn_carbamoylTrfase_sf"/>
</dbReference>
<comment type="similarity">
    <text evidence="2 7">Belongs to the aspartate/ornithine carbamoyltransferase superfamily. ATCase family.</text>
</comment>
<feature type="binding site" evidence="7">
    <location>
        <position position="227"/>
    </location>
    <ligand>
        <name>L-aspartate</name>
        <dbReference type="ChEBI" id="CHEBI:29991"/>
    </ligand>
</feature>
<dbReference type="NCBIfam" id="TIGR00670">
    <property type="entry name" value="asp_carb_tr"/>
    <property type="match status" value="1"/>
</dbReference>
<feature type="binding site" evidence="7">
    <location>
        <position position="267"/>
    </location>
    <ligand>
        <name>carbamoyl phosphate</name>
        <dbReference type="ChEBI" id="CHEBI:58228"/>
    </ligand>
</feature>
<dbReference type="PROSITE" id="PS00097">
    <property type="entry name" value="CARBAMOYLTRANSFERASE"/>
    <property type="match status" value="1"/>
</dbReference>
<dbReference type="UniPathway" id="UPA00070">
    <property type="reaction ID" value="UER00116"/>
</dbReference>
<dbReference type="GO" id="GO:0016597">
    <property type="term" value="F:amino acid binding"/>
    <property type="evidence" value="ECO:0007669"/>
    <property type="project" value="InterPro"/>
</dbReference>
<keyword evidence="3 7" id="KW-0808">Transferase</keyword>
<comment type="subunit">
    <text evidence="7">Heterododecamer (2C3:3R2) of six catalytic PyrB chains organized as two trimers (C3), and six regulatory PyrI chains organized as three dimers (R2).</text>
</comment>
<evidence type="ECO:0000256" key="2">
    <source>
        <dbReference type="ARBA" id="ARBA00008896"/>
    </source>
</evidence>
<dbReference type="InterPro" id="IPR006130">
    <property type="entry name" value="Asp/Orn_carbamoylTrfase"/>
</dbReference>
<feature type="binding site" evidence="7">
    <location>
        <position position="105"/>
    </location>
    <ligand>
        <name>carbamoyl phosphate</name>
        <dbReference type="ChEBI" id="CHEBI:58228"/>
    </ligand>
</feature>
<feature type="binding site" evidence="7">
    <location>
        <position position="136"/>
    </location>
    <ligand>
        <name>carbamoyl phosphate</name>
        <dbReference type="ChEBI" id="CHEBI:58228"/>
    </ligand>
</feature>
<dbReference type="PANTHER" id="PTHR45753">
    <property type="entry name" value="ORNITHINE CARBAMOYLTRANSFERASE, MITOCHONDRIAL"/>
    <property type="match status" value="1"/>
</dbReference>